<dbReference type="EMBL" id="DS989728">
    <property type="protein sequence ID" value="EEA06035.1"/>
    <property type="molecule type" value="Genomic_DNA"/>
</dbReference>
<dbReference type="OrthoDB" id="340494at2759"/>
<reference evidence="1" key="1">
    <citation type="submission" date="2008-06" db="EMBL/GenBank/DDBJ databases">
        <authorList>
            <person name="Lorenzi H."/>
            <person name="Inman J."/>
            <person name="Miller J."/>
            <person name="Schobel S."/>
            <person name="Amedeo P."/>
            <person name="Caler E.V."/>
            <person name="da Silva J."/>
        </authorList>
    </citation>
    <scope>NUCLEOTIDE SEQUENCE [LARGE SCALE GENOMIC DNA]</scope>
    <source>
        <strain evidence="1">RN66</strain>
    </source>
</reference>
<dbReference type="Proteomes" id="UP000001460">
    <property type="component" value="Unassembled WGS sequence"/>
</dbReference>
<dbReference type="VEuPathDB" id="CryptoDB:CMU_017890"/>
<accession>B6AD31</accession>
<gene>
    <name evidence="1" type="ORF">CMU_017890</name>
</gene>
<protein>
    <submittedName>
        <fullName evidence="1">Uncharacterized protein</fullName>
    </submittedName>
</protein>
<sequence length="1067" mass="122815">MDIQATDINYNVTNYNNGSKIEYFNIQISKQEEIGSLEDIKMHLDILKNYYKDDESVIAIESNNYTSKEKEKYVKNLSFTKSLIGTYSHNIGSKKLYPYFKISSRNIFSENIKCPTYDLFKINFNETVQSALKNNILTNIIQASQNLNRTLNMIPWSLIQNSDKYTIANVQIAALKVALLSTIVSSNNRLIKFYSGNKESAQSQQEALKMGTLARSLARYALDTCYTIQILINTSPESSESLMTIPGLNLLSSNKLGFSFLKNLSNNTKQSIYYNCSEFFLVKKKARSIFCSTLYLSLVLQLKCKVASVGILNESLLGIMWLKRLNSTLFETLKLLEMIWYGYFNQLPLMNEQYIPPKPFISWSSVMKRIHIQFKDLIIFHNAINKLIGVKAFIPLLSFMSSMTSDDMQIKGLLENQLLKDSLFPHLTTQSTNSEFEHLFELYRVSVKATNIPHYFKDTHSGSLLKLNSSLISLLTIIGSYTDHFYMEAAISSLNRSTYENSTLPEYLCKDLTSHLSLKSMNTQSKFTNAFLKLINCSYFLQRNITYQIGKLRGYEISRRMLRKFILNARNKLHEKSRELVLSGGNLANMSHKTIKVMSSIFEIISGTAKIIRSDAKAASLRVEKLQFTLDSLGLTLEKMSVKVAVILFSSGKLNSTNNSLLIPFQIIPLRVSINDALYMSQPKKLKVITKRLYSKIAHLSKVLSHLRSFNLNKKFKDLGENDVLNRDIQSRALYIFSYKNDLVKIYELVKILSNSLQNVVSIVSEPFPHDLLNSHPVPEIYLGRDGYCGIQRDKWLMHNSTLYWCQIYIRSRQFLRIDELYQLFLQQSIALENLEKSVLIDLSILLSEIWPTMLLKIGYKSFHHLLKKIYLLNSIQDNLIIIYGLSQNSLVSYAGCPINAASLLDLLLNMCSRAELAIKDSSIFQKKRTIKTIFRGVLKWLKKLFSKKARKCKQEKNILRDHFKKYSQLLFGLQGIVTELDLYFGVNLQKIKLTRFKSEPSILNLLGKIVVTFYKTTKIGRTESKLTKHIYSNILTEWIHIAKDVKEFEQYLIHEFKMLMVSLKLC</sequence>
<keyword evidence="2" id="KW-1185">Reference proteome</keyword>
<evidence type="ECO:0000313" key="1">
    <source>
        <dbReference type="EMBL" id="EEA06035.1"/>
    </source>
</evidence>
<name>B6AD31_CRYMR</name>
<organism evidence="1 2">
    <name type="scientific">Cryptosporidium muris (strain RN66)</name>
    <dbReference type="NCBI Taxonomy" id="441375"/>
    <lineage>
        <taxon>Eukaryota</taxon>
        <taxon>Sar</taxon>
        <taxon>Alveolata</taxon>
        <taxon>Apicomplexa</taxon>
        <taxon>Conoidasida</taxon>
        <taxon>Coccidia</taxon>
        <taxon>Eucoccidiorida</taxon>
        <taxon>Eimeriorina</taxon>
        <taxon>Cryptosporidiidae</taxon>
        <taxon>Cryptosporidium</taxon>
    </lineage>
</organism>
<dbReference type="AlphaFoldDB" id="B6AD31"/>
<dbReference type="OMA" id="INDALYM"/>
<evidence type="ECO:0000313" key="2">
    <source>
        <dbReference type="Proteomes" id="UP000001460"/>
    </source>
</evidence>
<dbReference type="RefSeq" id="XP_002140384.1">
    <property type="nucleotide sequence ID" value="XM_002140348.1"/>
</dbReference>
<proteinExistence type="predicted"/>
<dbReference type="GeneID" id="6995276"/>